<comment type="subcellular location">
    <subcellularLocation>
        <location evidence="1">Cell membrane</location>
        <topology evidence="1">Multi-pass membrane protein</topology>
    </subcellularLocation>
</comment>
<evidence type="ECO:0000256" key="5">
    <source>
        <dbReference type="ARBA" id="ARBA00023136"/>
    </source>
</evidence>
<feature type="transmembrane region" description="Helical" evidence="6">
    <location>
        <begin position="93"/>
        <end position="111"/>
    </location>
</feature>
<dbReference type="InterPro" id="IPR037185">
    <property type="entry name" value="EmrE-like"/>
</dbReference>
<sequence>MLSRTLALLAATAVWGGTFVTVKDALDASDAFTFLALRFAVGGLAAAVMGVGASRALRDWKRVTVPGLKLGVLLYAGYALQTLGLESTTPARSAFVTGLTVLFVPFVTWGLTKQRPQGRAFVAPLLALFGLQRLTGVTWGDALPIGDVLTLGCAVAYAFHIAATSRLGEGLPALPLTAVQLTVVSVLSLASVPFGEHRFAPTPAYWGAVLFTGIVASALAIGVQVWAQKALSAVRAAVIYALEPVFALLWSALSGLGWPSSSELLGGTFILLAVLVSEVRFTSPPERTSTDAPV</sequence>
<feature type="transmembrane region" description="Helical" evidence="6">
    <location>
        <begin position="171"/>
        <end position="192"/>
    </location>
</feature>
<comment type="caution">
    <text evidence="8">The sequence shown here is derived from an EMBL/GenBank/DDBJ whole genome shotgun (WGS) entry which is preliminary data.</text>
</comment>
<feature type="domain" description="EamA" evidence="7">
    <location>
        <begin position="145"/>
        <end position="276"/>
    </location>
</feature>
<evidence type="ECO:0000259" key="7">
    <source>
        <dbReference type="Pfam" id="PF00892"/>
    </source>
</evidence>
<keyword evidence="5 6" id="KW-0472">Membrane</keyword>
<evidence type="ECO:0000256" key="6">
    <source>
        <dbReference type="SAM" id="Phobius"/>
    </source>
</evidence>
<dbReference type="SUPFAM" id="SSF103481">
    <property type="entry name" value="Multidrug resistance efflux transporter EmrE"/>
    <property type="match status" value="2"/>
</dbReference>
<evidence type="ECO:0000313" key="8">
    <source>
        <dbReference type="EMBL" id="PZR14393.1"/>
    </source>
</evidence>
<dbReference type="GO" id="GO:0005886">
    <property type="term" value="C:plasma membrane"/>
    <property type="evidence" value="ECO:0007669"/>
    <property type="project" value="UniProtKB-SubCell"/>
</dbReference>
<feature type="transmembrane region" description="Helical" evidence="6">
    <location>
        <begin position="238"/>
        <end position="258"/>
    </location>
</feature>
<keyword evidence="4 6" id="KW-1133">Transmembrane helix</keyword>
<dbReference type="InterPro" id="IPR051258">
    <property type="entry name" value="Diverse_Substrate_Transporter"/>
</dbReference>
<dbReference type="InterPro" id="IPR000620">
    <property type="entry name" value="EamA_dom"/>
</dbReference>
<accession>A0A2W5TM46</accession>
<organism evidence="8 9">
    <name type="scientific">Archangium gephyra</name>
    <dbReference type="NCBI Taxonomy" id="48"/>
    <lineage>
        <taxon>Bacteria</taxon>
        <taxon>Pseudomonadati</taxon>
        <taxon>Myxococcota</taxon>
        <taxon>Myxococcia</taxon>
        <taxon>Myxococcales</taxon>
        <taxon>Cystobacterineae</taxon>
        <taxon>Archangiaceae</taxon>
        <taxon>Archangium</taxon>
    </lineage>
</organism>
<dbReference type="Pfam" id="PF00892">
    <property type="entry name" value="EamA"/>
    <property type="match status" value="2"/>
</dbReference>
<feature type="transmembrane region" description="Helical" evidence="6">
    <location>
        <begin position="32"/>
        <end position="51"/>
    </location>
</feature>
<keyword evidence="3 6" id="KW-0812">Transmembrane</keyword>
<feature type="transmembrane region" description="Helical" evidence="6">
    <location>
        <begin position="63"/>
        <end position="81"/>
    </location>
</feature>
<name>A0A2W5TM46_9BACT</name>
<feature type="domain" description="EamA" evidence="7">
    <location>
        <begin position="6"/>
        <end position="131"/>
    </location>
</feature>
<dbReference type="Proteomes" id="UP000249061">
    <property type="component" value="Unassembled WGS sequence"/>
</dbReference>
<dbReference type="PANTHER" id="PTHR42920:SF5">
    <property type="entry name" value="EAMA DOMAIN-CONTAINING PROTEIN"/>
    <property type="match status" value="1"/>
</dbReference>
<reference evidence="8 9" key="1">
    <citation type="submission" date="2017-08" db="EMBL/GenBank/DDBJ databases">
        <title>Infants hospitalized years apart are colonized by the same room-sourced microbial strains.</title>
        <authorList>
            <person name="Brooks B."/>
            <person name="Olm M.R."/>
            <person name="Firek B.A."/>
            <person name="Baker R."/>
            <person name="Thomas B.C."/>
            <person name="Morowitz M.J."/>
            <person name="Banfield J.F."/>
        </authorList>
    </citation>
    <scope>NUCLEOTIDE SEQUENCE [LARGE SCALE GENOMIC DNA]</scope>
    <source>
        <strain evidence="8">S2_003_000_R2_14</strain>
    </source>
</reference>
<evidence type="ECO:0000313" key="9">
    <source>
        <dbReference type="Proteomes" id="UP000249061"/>
    </source>
</evidence>
<dbReference type="EMBL" id="QFQP01000007">
    <property type="protein sequence ID" value="PZR14393.1"/>
    <property type="molecule type" value="Genomic_DNA"/>
</dbReference>
<evidence type="ECO:0000256" key="4">
    <source>
        <dbReference type="ARBA" id="ARBA00022989"/>
    </source>
</evidence>
<dbReference type="AlphaFoldDB" id="A0A2W5TM46"/>
<proteinExistence type="predicted"/>
<feature type="transmembrane region" description="Helical" evidence="6">
    <location>
        <begin position="204"/>
        <end position="226"/>
    </location>
</feature>
<gene>
    <name evidence="8" type="ORF">DI536_10045</name>
</gene>
<dbReference type="PANTHER" id="PTHR42920">
    <property type="entry name" value="OS03G0707200 PROTEIN-RELATED"/>
    <property type="match status" value="1"/>
</dbReference>
<evidence type="ECO:0000256" key="1">
    <source>
        <dbReference type="ARBA" id="ARBA00004651"/>
    </source>
</evidence>
<keyword evidence="2" id="KW-1003">Cell membrane</keyword>
<evidence type="ECO:0000256" key="2">
    <source>
        <dbReference type="ARBA" id="ARBA00022475"/>
    </source>
</evidence>
<evidence type="ECO:0000256" key="3">
    <source>
        <dbReference type="ARBA" id="ARBA00022692"/>
    </source>
</evidence>
<protein>
    <submittedName>
        <fullName evidence="8">EamA/RhaT family transporter</fullName>
    </submittedName>
</protein>